<feature type="compositionally biased region" description="Low complexity" evidence="1">
    <location>
        <begin position="1602"/>
        <end position="1612"/>
    </location>
</feature>
<evidence type="ECO:0000259" key="3">
    <source>
        <dbReference type="Pfam" id="PF13976"/>
    </source>
</evidence>
<dbReference type="InterPro" id="IPR057670">
    <property type="entry name" value="SH3_retrovirus"/>
</dbReference>
<comment type="caution">
    <text evidence="5">The sequence shown here is derived from an EMBL/GenBank/DDBJ whole genome shotgun (WGS) entry which is preliminary data.</text>
</comment>
<evidence type="ECO:0000259" key="4">
    <source>
        <dbReference type="Pfam" id="PF25597"/>
    </source>
</evidence>
<accession>A0A6L2MXA9</accession>
<dbReference type="SUPFAM" id="SSF56672">
    <property type="entry name" value="DNA/RNA polymerases"/>
    <property type="match status" value="1"/>
</dbReference>
<feature type="domain" description="GAG-pre-integrase" evidence="3">
    <location>
        <begin position="360"/>
        <end position="406"/>
    </location>
</feature>
<feature type="region of interest" description="Disordered" evidence="1">
    <location>
        <begin position="1572"/>
        <end position="1612"/>
    </location>
</feature>
<feature type="compositionally biased region" description="Polar residues" evidence="1">
    <location>
        <begin position="1588"/>
        <end position="1598"/>
    </location>
</feature>
<feature type="compositionally biased region" description="Basic and acidic residues" evidence="1">
    <location>
        <begin position="473"/>
        <end position="493"/>
    </location>
</feature>
<feature type="compositionally biased region" description="Polar residues" evidence="1">
    <location>
        <begin position="495"/>
        <end position="504"/>
    </location>
</feature>
<evidence type="ECO:0000259" key="2">
    <source>
        <dbReference type="Pfam" id="PF07727"/>
    </source>
</evidence>
<feature type="region of interest" description="Disordered" evidence="1">
    <location>
        <begin position="1042"/>
        <end position="1074"/>
    </location>
</feature>
<dbReference type="Pfam" id="PF25597">
    <property type="entry name" value="SH3_retrovirus"/>
    <property type="match status" value="1"/>
</dbReference>
<sequence>QRSICTASKGHFARECRSPKDTRRNGAAEPQRRIILVETSTSNALVSQCDGVGTNQAMGIMQFLHLTQEHLCHPSLTFFNNAPNDVETDHPAFNVKLSPTKPAQDLSHTNRPSTPIIEDWVSDSEDESATNTPHNVPSFVQPTAQVKSLRPSVQHVETSIPPATHKLAIPKLTSNGKRRNRKACFVCKNLDHLIKDCNYHAKKMTSSYCCPNIRVTRPRQATSIVTKSKSPPRRHINCCLGKLGMETKMPNFRPSFSQHKCINNPKKGNPQHALKDKGVIDNECSRHMTGNMSYLSDFEKLNGGYVAFKGVKFNLFSVSQMCDKKNSVLFTDTICLVLSLEFKLPDENQVLLRVPRENNMYNVNLKTIVPSGDLTCLFVKATIDESNLWHRRLGHINFKTMNKLVKGSGPTWLFDIDTLTKTMNYQPVTTGNQTNPSAGFQEHFHAEKVGEEIDQQYVLFPVWSSGSINPPNTDREAAFDDKEPEFEEKKPDSEVNVSPSSSAQSKKHEDKTKREAKGKSPVEYLTGHRNLSAEFEDFSDNSINKVNAVELEDITYSDDEDDVGAEADFNNLETSITVSPIPTTRVHKDHPVTQIIGDLSSATQTRSMTRVAKDQGGLAQINNDDFYTLYEMDVKSAFLYGTIEEEVYVCQPPGFEDPDHPDKVYKVVKTLYGLHQAPRAWYESLANYLLENGFQRGKIDQTLSIKRQKCDILFVQIYVDDIIFDGKSASTPIDTKKPLLKDPDGEDVVLSSMESLKMLVHVTNILSVGYLTTQQMVLNSPCLTHIKNWLVQIKRSLSWLVQKQTALGKDKSDLFTVDSLLKTIWSSIHHLLINEVLTTPGESPLLGVNTPRCDEDRLELMELTVFLVTKVWTTVAITKVNDVTRLQALVDKKKVVVTEATIREALRLDDAEGFECLPNEEIFIELARIGYEKPSTKLTFYKAFFSIQWKFLIHTILQCMSAKRTSWNEFSSSMASAVICLSIGKGFYGVETPLFEGMLVEQQVAEGDADEVQGEDEVPVGDITTAEGAVAGDVSAANVEVPTANEEPSIPSPTPPTPPPQPSQDVPSTSQERMNVDQDADVVLEKDKNVDANIVKDEDESGPAEVQEITDVVTIAKIINEVVTAASDTITAASITIDVAEAQVPAATLTAAPSRVIVAPSRRRKGVVIKDPKEFTPSTIIPAETKSKDKGKGILVEEPKPLKTQAQIEQDEKYARELEAELNRNIDWDEVINHVNKKAKEDNVVKRYQALKRKPQTEAQSRRNMIVYLKNVVGFKMDYFKGMSYDDIRSIFEAKFNTNMTFLLKTKEQIEEEESRALKRLNETPAEKATKIQKLDEEVEELKRHLQIVPNKEDDVYTEATLLARKVSVVDYEIYNQNNKPYYKIIRADDTHKLYISFISLLKNFDRDDLEALWSLVKERFDTTKPKNFSDDYLLITLGVMFEKPDIHAQIWKNQRSVHGQAKKLLLLPVTPKTDLSFTLFITKPHMRCEDLGKLQPTTDIGIFVGYAPSRKGYRIYNKRTRCIMEIIHVQFDELVEPMAPVQLTPYVPPTNKDLEILFQPMFDEYLEPTRVERPVSPPPTVPVPVNSAGTPSSTSIDQDAPSPSHSLSSSELQSPCLHQGIAAEYTLIDENPFGPVDNDPFLNIFALEPSSASSSSGDAGMQDEIHELDRLQVWELVPQPDCVMIIALKWIYKVKLDEYGDVLKNKTRLVAKGYRQEDGIDFEESFSPVARIKAIRIFIANAASKNMTIYQMDVKKTFLNGELKEEVYVSQPEGFVDPDNPTHVYHLKKALYGLKYQASPTKKHLEALKRVFHYLRRTINWGLWYPKDTAMALTANADADHAAKEILRIRNWSNAFSCEVYAPIRRIFLVGYGVLSSQESPPLRRDTRSSSDGSSGPGGAVAERVIHQSKKQIEEVVASTKLAHLVKDICQGGQKNKRAAKGRGNVINMVRDPRYRLVYSLIVVEALIEGFSVRSIYVDGGSSSEIMKDRYEKLANCGFNDPLNDQISMSGNTSGVPIDRGSSKVKPVGMTGRIKPTLISGSRHS</sequence>
<feature type="compositionally biased region" description="Basic and acidic residues" evidence="1">
    <location>
        <begin position="506"/>
        <end position="520"/>
    </location>
</feature>
<feature type="region of interest" description="Disordered" evidence="1">
    <location>
        <begin position="1879"/>
        <end position="1901"/>
    </location>
</feature>
<dbReference type="Pfam" id="PF07727">
    <property type="entry name" value="RVT_2"/>
    <property type="match status" value="2"/>
</dbReference>
<dbReference type="InterPro" id="IPR025724">
    <property type="entry name" value="GAG-pre-integrase_dom"/>
</dbReference>
<feature type="compositionally biased region" description="Pro residues" evidence="1">
    <location>
        <begin position="1050"/>
        <end position="1062"/>
    </location>
</feature>
<feature type="domain" description="Reverse transcriptase Ty1/copia-type" evidence="2">
    <location>
        <begin position="623"/>
        <end position="741"/>
    </location>
</feature>
<dbReference type="Pfam" id="PF13976">
    <property type="entry name" value="gag_pre-integrs"/>
    <property type="match status" value="1"/>
</dbReference>
<dbReference type="EMBL" id="BKCJ010007564">
    <property type="protein sequence ID" value="GEU77897.1"/>
    <property type="molecule type" value="Genomic_DNA"/>
</dbReference>
<feature type="domain" description="Retroviral polymerase SH3-like" evidence="4">
    <location>
        <begin position="1486"/>
        <end position="1535"/>
    </location>
</feature>
<dbReference type="InterPro" id="IPR013103">
    <property type="entry name" value="RVT_2"/>
</dbReference>
<feature type="domain" description="Reverse transcriptase Ty1/copia-type" evidence="2">
    <location>
        <begin position="1673"/>
        <end position="1825"/>
    </location>
</feature>
<feature type="region of interest" description="Disordered" evidence="1">
    <location>
        <begin position="469"/>
        <end position="525"/>
    </location>
</feature>
<dbReference type="InterPro" id="IPR043502">
    <property type="entry name" value="DNA/RNA_pol_sf"/>
</dbReference>
<reference evidence="5" key="1">
    <citation type="journal article" date="2019" name="Sci. Rep.">
        <title>Draft genome of Tanacetum cinerariifolium, the natural source of mosquito coil.</title>
        <authorList>
            <person name="Yamashiro T."/>
            <person name="Shiraishi A."/>
            <person name="Satake H."/>
            <person name="Nakayama K."/>
        </authorList>
    </citation>
    <scope>NUCLEOTIDE SEQUENCE</scope>
</reference>
<protein>
    <submittedName>
        <fullName evidence="5">Retrovirus-related Pol polyprotein from transposon TNT 1-94</fullName>
    </submittedName>
</protein>
<gene>
    <name evidence="5" type="ORF">Tci_049875</name>
</gene>
<proteinExistence type="predicted"/>
<organism evidence="5">
    <name type="scientific">Tanacetum cinerariifolium</name>
    <name type="common">Dalmatian daisy</name>
    <name type="synonym">Chrysanthemum cinerariifolium</name>
    <dbReference type="NCBI Taxonomy" id="118510"/>
    <lineage>
        <taxon>Eukaryota</taxon>
        <taxon>Viridiplantae</taxon>
        <taxon>Streptophyta</taxon>
        <taxon>Embryophyta</taxon>
        <taxon>Tracheophyta</taxon>
        <taxon>Spermatophyta</taxon>
        <taxon>Magnoliopsida</taxon>
        <taxon>eudicotyledons</taxon>
        <taxon>Gunneridae</taxon>
        <taxon>Pentapetalae</taxon>
        <taxon>asterids</taxon>
        <taxon>campanulids</taxon>
        <taxon>Asterales</taxon>
        <taxon>Asteraceae</taxon>
        <taxon>Asteroideae</taxon>
        <taxon>Anthemideae</taxon>
        <taxon>Anthemidinae</taxon>
        <taxon>Tanacetum</taxon>
    </lineage>
</organism>
<evidence type="ECO:0000313" key="5">
    <source>
        <dbReference type="EMBL" id="GEU77897.1"/>
    </source>
</evidence>
<feature type="non-terminal residue" evidence="5">
    <location>
        <position position="1"/>
    </location>
</feature>
<name>A0A6L2MXA9_TANCI</name>
<evidence type="ECO:0000256" key="1">
    <source>
        <dbReference type="SAM" id="MobiDB-lite"/>
    </source>
</evidence>